<dbReference type="SUPFAM" id="SSF56935">
    <property type="entry name" value="Porins"/>
    <property type="match status" value="1"/>
</dbReference>
<dbReference type="InterPro" id="IPR036942">
    <property type="entry name" value="Beta-barrel_TonB_sf"/>
</dbReference>
<keyword evidence="10" id="KW-1185">Reference proteome</keyword>
<feature type="domain" description="TonB-dependent receptor-like beta-barrel" evidence="6">
    <location>
        <begin position="429"/>
        <end position="795"/>
    </location>
</feature>
<comment type="caution">
    <text evidence="9">The sequence shown here is derived from an EMBL/GenBank/DDBJ whole genome shotgun (WGS) entry which is preliminary data.</text>
</comment>
<evidence type="ECO:0000313" key="10">
    <source>
        <dbReference type="Proteomes" id="UP000032900"/>
    </source>
</evidence>
<dbReference type="InterPro" id="IPR032508">
    <property type="entry name" value="FecR_C"/>
</dbReference>
<dbReference type="STRING" id="1236989.JCM15548_14607"/>
<organism evidence="9 10">
    <name type="scientific">Geofilum rubicundum JCM 15548</name>
    <dbReference type="NCBI Taxonomy" id="1236989"/>
    <lineage>
        <taxon>Bacteria</taxon>
        <taxon>Pseudomonadati</taxon>
        <taxon>Bacteroidota</taxon>
        <taxon>Bacteroidia</taxon>
        <taxon>Marinilabiliales</taxon>
        <taxon>Marinilabiliaceae</taxon>
        <taxon>Geofilum</taxon>
    </lineage>
</organism>
<dbReference type="Pfam" id="PF07715">
    <property type="entry name" value="Plug"/>
    <property type="match status" value="1"/>
</dbReference>
<feature type="signal peptide" evidence="5">
    <location>
        <begin position="1"/>
        <end position="23"/>
    </location>
</feature>
<evidence type="ECO:0000256" key="2">
    <source>
        <dbReference type="ARBA" id="ARBA00023136"/>
    </source>
</evidence>
<dbReference type="Pfam" id="PF16344">
    <property type="entry name" value="FecR_C"/>
    <property type="match status" value="1"/>
</dbReference>
<dbReference type="GO" id="GO:0009279">
    <property type="term" value="C:cell outer membrane"/>
    <property type="evidence" value="ECO:0007669"/>
    <property type="project" value="UniProtKB-SubCell"/>
</dbReference>
<sequence length="839" mass="96313">MKNNIFLLLLSVLLTSVSYECIAQNTETKPLESFLHILENRFDVAFTYADENIHDITVSIPSNNLSLEEYLIELQKQTGLEFKRLDSRYIAIQKSTPEVTFSGKIVDKETKELLAGAVLISGDKYAVSDNNGQFTIKLSPELDSALTIRYVGYKQLVINNKSWQDEKLVLELVPDVLVIDEVVVDYIAKGIDKLPDGAIQMNMRNLEILPGLSEPDVLHSIQVLPGIQSVNESVSDINTRGGTNDQNLVLWEGTKMYQTGHFFGLISAFNSYLIHKSKVIKNGTSAEYGEGVSGIIDMNQQDYLVNDFEASVGLNMISADAIVKLPITEKISLMLGARHSINNIVITPTYKSYYERAFEHTEVLQHLHTNDSIVNDYHDFSFYDLNLKLLYDVSEKDKIRFSILHIKNSIEYEENALVNDTLFSRNSYLNQSSLLSNFNYSRVWSDKHITQFTANVSQYSLEAMNVELINEQHHFQKNDIIDWGLKLTSKYQFTPKINLLTGYQFDEIGIRNQDNINKPDYNRDVKGVLDIHSLFSEVEVNRIFGRAYLRLGIRANYLQKFDELFLEPRAVLNVKLTDFISCEVLAEKKSQYTTQLIDFQSDFLGIEKRRWVISNNKSVPVINSQQFSFGMQYNRKKLLISVEVYKKKVSGIITPSQGFQNQFQYVYAIGNYSAKGMEMLVDKRLKKTNIWFNYVLAKNDYYFKEFTPSVFPNNLDIRHTISIGGSYSIKNLELSSGFNYRTGKPYTKPAQDNVQSETEIIYEEPNSSRLADFVRLDISAKYKFNIKKVKGELGVSVWNVLNKENDINILYQRNDKNEIEQVTQHALHIAPNVNLRFKF</sequence>
<dbReference type="Gene3D" id="3.55.50.30">
    <property type="match status" value="1"/>
</dbReference>
<keyword evidence="9" id="KW-0675">Receptor</keyword>
<comment type="subcellular location">
    <subcellularLocation>
        <location evidence="1 4">Cell outer membrane</location>
    </subcellularLocation>
</comment>
<protein>
    <submittedName>
        <fullName evidence="9">TonB-dependent receptor</fullName>
    </submittedName>
</protein>
<dbReference type="RefSeq" id="WP_062128794.1">
    <property type="nucleotide sequence ID" value="NZ_BAZW01000094.1"/>
</dbReference>
<comment type="similarity">
    <text evidence="4">Belongs to the TonB-dependent receptor family.</text>
</comment>
<dbReference type="InterPro" id="IPR037066">
    <property type="entry name" value="Plug_dom_sf"/>
</dbReference>
<evidence type="ECO:0000259" key="7">
    <source>
        <dbReference type="Pfam" id="PF07715"/>
    </source>
</evidence>
<keyword evidence="2 4" id="KW-0472">Membrane</keyword>
<dbReference type="Gene3D" id="2.170.130.10">
    <property type="entry name" value="TonB-dependent receptor, plug domain"/>
    <property type="match status" value="1"/>
</dbReference>
<dbReference type="Gene3D" id="2.40.170.20">
    <property type="entry name" value="TonB-dependent receptor, beta-barrel domain"/>
    <property type="match status" value="1"/>
</dbReference>
<proteinExistence type="inferred from homology"/>
<dbReference type="InterPro" id="IPR008969">
    <property type="entry name" value="CarboxyPept-like_regulatory"/>
</dbReference>
<evidence type="ECO:0000256" key="5">
    <source>
        <dbReference type="SAM" id="SignalP"/>
    </source>
</evidence>
<dbReference type="InterPro" id="IPR012910">
    <property type="entry name" value="Plug_dom"/>
</dbReference>
<evidence type="ECO:0000259" key="6">
    <source>
        <dbReference type="Pfam" id="PF00593"/>
    </source>
</evidence>
<dbReference type="AlphaFoldDB" id="A0A0E9LQ67"/>
<dbReference type="Pfam" id="PF13715">
    <property type="entry name" value="CarbopepD_reg_2"/>
    <property type="match status" value="1"/>
</dbReference>
<evidence type="ECO:0000259" key="8">
    <source>
        <dbReference type="Pfam" id="PF16344"/>
    </source>
</evidence>
<feature type="chain" id="PRO_5002428398" evidence="5">
    <location>
        <begin position="24"/>
        <end position="839"/>
    </location>
</feature>
<reference evidence="9 10" key="1">
    <citation type="journal article" date="2015" name="Microbes Environ.">
        <title>Distribution and evolution of nitrogen fixation genes in the phylum bacteroidetes.</title>
        <authorList>
            <person name="Inoue J."/>
            <person name="Oshima K."/>
            <person name="Suda W."/>
            <person name="Sakamoto M."/>
            <person name="Iino T."/>
            <person name="Noda S."/>
            <person name="Hongoh Y."/>
            <person name="Hattori M."/>
            <person name="Ohkuma M."/>
        </authorList>
    </citation>
    <scope>NUCLEOTIDE SEQUENCE [LARGE SCALE GENOMIC DNA]</scope>
    <source>
        <strain evidence="9">JCM 15548</strain>
    </source>
</reference>
<dbReference type="InterPro" id="IPR000531">
    <property type="entry name" value="Beta-barrel_TonB"/>
</dbReference>
<dbReference type="Pfam" id="PF00593">
    <property type="entry name" value="TonB_dep_Rec_b-barrel"/>
    <property type="match status" value="1"/>
</dbReference>
<evidence type="ECO:0000256" key="4">
    <source>
        <dbReference type="RuleBase" id="RU003357"/>
    </source>
</evidence>
<evidence type="ECO:0000313" key="9">
    <source>
        <dbReference type="EMBL" id="GAO27757.1"/>
    </source>
</evidence>
<keyword evidence="3" id="KW-0998">Cell outer membrane</keyword>
<dbReference type="SUPFAM" id="SSF49464">
    <property type="entry name" value="Carboxypeptidase regulatory domain-like"/>
    <property type="match status" value="1"/>
</dbReference>
<keyword evidence="5" id="KW-0732">Signal</keyword>
<dbReference type="EMBL" id="BAZW01000094">
    <property type="protein sequence ID" value="GAO27757.1"/>
    <property type="molecule type" value="Genomic_DNA"/>
</dbReference>
<name>A0A0E9LQ67_9BACT</name>
<accession>A0A0E9LQ67</accession>
<dbReference type="Proteomes" id="UP000032900">
    <property type="component" value="Unassembled WGS sequence"/>
</dbReference>
<feature type="domain" description="TonB-dependent receptor plug" evidence="7">
    <location>
        <begin position="220"/>
        <end position="293"/>
    </location>
</feature>
<feature type="domain" description="Protein FecR C-terminal" evidence="8">
    <location>
        <begin position="29"/>
        <end position="90"/>
    </location>
</feature>
<evidence type="ECO:0000256" key="1">
    <source>
        <dbReference type="ARBA" id="ARBA00004442"/>
    </source>
</evidence>
<evidence type="ECO:0000256" key="3">
    <source>
        <dbReference type="ARBA" id="ARBA00023237"/>
    </source>
</evidence>
<gene>
    <name evidence="9" type="ORF">JCM15548_14607</name>
</gene>
<keyword evidence="4" id="KW-0798">TonB box</keyword>
<dbReference type="OrthoDB" id="9803050at2"/>